<dbReference type="WBParaSite" id="JU765_v2.g10122.t1">
    <property type="protein sequence ID" value="JU765_v2.g10122.t1"/>
    <property type="gene ID" value="JU765_v2.g10122"/>
</dbReference>
<sequence>MTDVSRFKLMLRNLANWKIRIEPVILILSFCNTITNVVSPHLNEAKMKRVYSAPPGLDHSELKKFYNKKMVMWNQNYDYVNLPIACISGIIYGCYSDRNGRKLPLLISLLSVFIDNLVYMLVWSEKTDIDLQWLFLSAAIVGLMGNFMLFMSCVNAYLADQFEDKKLLSIRMIIVSTIFSLGSFCGSQIVARLVDTVGNFGVLYIVQGSLIVTFLFSIYILDNPVPQKEENLLINSENQDAIPRNSFLTAIKNQFQYFFNSFKIFIIKREGHRRAFLYMCFFANFLDQLTFGEEKSLIGTYTKLDPFNWDTEQYANYKTYRPIAQIIGMIFGLIVLKYALKLRDTFIIVLSIGSMALCLLVIGLANSSAWIYASLGPGSLHGLLNPLTYTFITCLVAPNEIGQTFAVSTIAGKLAGIVQTTALQSIYRATVDWYQGFVWLLMFVISTFAAVLYIGVHILAKKENIGT</sequence>
<accession>A0AC34PUM6</accession>
<proteinExistence type="predicted"/>
<organism evidence="1 2">
    <name type="scientific">Panagrolaimus sp. JU765</name>
    <dbReference type="NCBI Taxonomy" id="591449"/>
    <lineage>
        <taxon>Eukaryota</taxon>
        <taxon>Metazoa</taxon>
        <taxon>Ecdysozoa</taxon>
        <taxon>Nematoda</taxon>
        <taxon>Chromadorea</taxon>
        <taxon>Rhabditida</taxon>
        <taxon>Tylenchina</taxon>
        <taxon>Panagrolaimomorpha</taxon>
        <taxon>Panagrolaimoidea</taxon>
        <taxon>Panagrolaimidae</taxon>
        <taxon>Panagrolaimus</taxon>
    </lineage>
</organism>
<protein>
    <submittedName>
        <fullName evidence="2">Uncharacterized protein</fullName>
    </submittedName>
</protein>
<name>A0AC34PUM6_9BILA</name>
<evidence type="ECO:0000313" key="2">
    <source>
        <dbReference type="WBParaSite" id="JU765_v2.g10122.t1"/>
    </source>
</evidence>
<evidence type="ECO:0000313" key="1">
    <source>
        <dbReference type="Proteomes" id="UP000887576"/>
    </source>
</evidence>
<reference evidence="2" key="1">
    <citation type="submission" date="2022-11" db="UniProtKB">
        <authorList>
            <consortium name="WormBaseParasite"/>
        </authorList>
    </citation>
    <scope>IDENTIFICATION</scope>
</reference>
<dbReference type="Proteomes" id="UP000887576">
    <property type="component" value="Unplaced"/>
</dbReference>